<dbReference type="EMBL" id="JAVDYE010000001">
    <property type="protein sequence ID" value="MDR7381758.1"/>
    <property type="molecule type" value="Genomic_DNA"/>
</dbReference>
<name>A0ABU2CK94_9MICO</name>
<comment type="caution">
    <text evidence="1">The sequence shown here is derived from an EMBL/GenBank/DDBJ whole genome shotgun (WGS) entry which is preliminary data.</text>
</comment>
<dbReference type="InterPro" id="IPR008928">
    <property type="entry name" value="6-hairpin_glycosidase_sf"/>
</dbReference>
<keyword evidence="2" id="KW-1185">Reference proteome</keyword>
<dbReference type="SUPFAM" id="SSF48208">
    <property type="entry name" value="Six-hairpin glycosidases"/>
    <property type="match status" value="1"/>
</dbReference>
<dbReference type="PIRSF" id="PIRSF021505">
    <property type="entry name" value="O_gly_hdrol"/>
    <property type="match status" value="1"/>
</dbReference>
<proteinExistence type="predicted"/>
<dbReference type="Pfam" id="PF03663">
    <property type="entry name" value="Glyco_hydro_76"/>
    <property type="match status" value="1"/>
</dbReference>
<dbReference type="Gene3D" id="1.50.10.20">
    <property type="match status" value="1"/>
</dbReference>
<dbReference type="InterPro" id="IPR053169">
    <property type="entry name" value="MUG_Protein"/>
</dbReference>
<organism evidence="1 2">
    <name type="scientific">Promicromonospora iranensis</name>
    <dbReference type="NCBI Taxonomy" id="1105144"/>
    <lineage>
        <taxon>Bacteria</taxon>
        <taxon>Bacillati</taxon>
        <taxon>Actinomycetota</taxon>
        <taxon>Actinomycetes</taxon>
        <taxon>Micrococcales</taxon>
        <taxon>Promicromonosporaceae</taxon>
        <taxon>Promicromonospora</taxon>
    </lineage>
</organism>
<protein>
    <recommendedName>
        <fullName evidence="3">Glycosyl hydrolase family 76</fullName>
    </recommendedName>
</protein>
<accession>A0ABU2CK94</accession>
<evidence type="ECO:0008006" key="3">
    <source>
        <dbReference type="Google" id="ProtNLM"/>
    </source>
</evidence>
<dbReference type="PANTHER" id="PTHR47791">
    <property type="entry name" value="MEIOTICALLY UP-REGULATED GENE 191 PROTEIN"/>
    <property type="match status" value="1"/>
</dbReference>
<evidence type="ECO:0000313" key="1">
    <source>
        <dbReference type="EMBL" id="MDR7381758.1"/>
    </source>
</evidence>
<dbReference type="Proteomes" id="UP001183585">
    <property type="component" value="Unassembled WGS sequence"/>
</dbReference>
<sequence>MNVDRLPGSGRRFAADVADRFAGLERYWEADRGAYASYPPAPLGGGGDPFFDDNAVIGLELVRRYRMTGEPELLRRARRVFDFLPRAWDTDPDVEHPGGMHWVEADWNPYRGAANVTSLASELAVHLYEETGETQYLDWARRTYEWVRVALSRADGLYANGILLDGTVEETLWTYNSGSMVGAAALLHRATGEQHYLDQATTDAAGAVDHWLHGDRLYDQPVVFNAILFANLLLFESIAGARGSGVVDGMSRYAERIWAQNRDEASGLFRFQSGGGGAPDPDAQPQTLHQSGAIQVFALLAWRKQDYGDAA</sequence>
<evidence type="ECO:0000313" key="2">
    <source>
        <dbReference type="Proteomes" id="UP001183585"/>
    </source>
</evidence>
<dbReference type="PANTHER" id="PTHR47791:SF4">
    <property type="entry name" value="(PUTATIVE SECRETED PROTEIN)-RELATED"/>
    <property type="match status" value="1"/>
</dbReference>
<dbReference type="InterPro" id="IPR005198">
    <property type="entry name" value="Glyco_hydro_76"/>
</dbReference>
<dbReference type="InterPro" id="IPR014512">
    <property type="entry name" value="O_gly_hydro"/>
</dbReference>
<reference evidence="1 2" key="1">
    <citation type="submission" date="2023-07" db="EMBL/GenBank/DDBJ databases">
        <title>Sequencing the genomes of 1000 actinobacteria strains.</title>
        <authorList>
            <person name="Klenk H.-P."/>
        </authorList>
    </citation>
    <scope>NUCLEOTIDE SEQUENCE [LARGE SCALE GENOMIC DNA]</scope>
    <source>
        <strain evidence="1 2">DSM 45554</strain>
    </source>
</reference>
<gene>
    <name evidence="1" type="ORF">J2S48_001273</name>
</gene>
<dbReference type="RefSeq" id="WP_274995509.1">
    <property type="nucleotide sequence ID" value="NZ_JAJQQP010000010.1"/>
</dbReference>